<protein>
    <submittedName>
        <fullName evidence="2">Polysaccharide pyruvyl transferase family protein</fullName>
    </submittedName>
</protein>
<dbReference type="PANTHER" id="PTHR36836:SF1">
    <property type="entry name" value="COLANIC ACID BIOSYNTHESIS PROTEIN WCAK"/>
    <property type="match status" value="1"/>
</dbReference>
<organism evidence="2 3">
    <name type="scientific">Novosphingobium album</name>
    <name type="common">ex Liu et al. 2023</name>
    <dbReference type="NCBI Taxonomy" id="3031130"/>
    <lineage>
        <taxon>Bacteria</taxon>
        <taxon>Pseudomonadati</taxon>
        <taxon>Pseudomonadota</taxon>
        <taxon>Alphaproteobacteria</taxon>
        <taxon>Sphingomonadales</taxon>
        <taxon>Sphingomonadaceae</taxon>
        <taxon>Novosphingobium</taxon>
    </lineage>
</organism>
<name>A0ABT5WTI0_9SPHN</name>
<comment type="caution">
    <text evidence="2">The sequence shown here is derived from an EMBL/GenBank/DDBJ whole genome shotgun (WGS) entry which is preliminary data.</text>
</comment>
<proteinExistence type="predicted"/>
<dbReference type="EMBL" id="JARESE010000051">
    <property type="protein sequence ID" value="MDE8653187.1"/>
    <property type="molecule type" value="Genomic_DNA"/>
</dbReference>
<dbReference type="Proteomes" id="UP001216253">
    <property type="component" value="Unassembled WGS sequence"/>
</dbReference>
<dbReference type="PANTHER" id="PTHR36836">
    <property type="entry name" value="COLANIC ACID BIOSYNTHESIS PROTEIN WCAK"/>
    <property type="match status" value="1"/>
</dbReference>
<keyword evidence="2" id="KW-0808">Transferase</keyword>
<evidence type="ECO:0000313" key="2">
    <source>
        <dbReference type="EMBL" id="MDE8653187.1"/>
    </source>
</evidence>
<feature type="domain" description="Polysaccharide pyruvyl transferase" evidence="1">
    <location>
        <begin position="101"/>
        <end position="361"/>
    </location>
</feature>
<dbReference type="Pfam" id="PF04230">
    <property type="entry name" value="PS_pyruv_trans"/>
    <property type="match status" value="1"/>
</dbReference>
<dbReference type="InterPro" id="IPR007345">
    <property type="entry name" value="Polysacch_pyruvyl_Trfase"/>
</dbReference>
<reference evidence="2 3" key="1">
    <citation type="submission" date="2023-03" db="EMBL/GenBank/DDBJ databases">
        <title>NovoSphingobium album sp. nov. isolated from polycyclic aromatic hydrocarbons- and heavy-metal polluted soil.</title>
        <authorList>
            <person name="Liu Z."/>
            <person name="Wang K."/>
        </authorList>
    </citation>
    <scope>NUCLEOTIDE SEQUENCE [LARGE SCALE GENOMIC DNA]</scope>
    <source>
        <strain evidence="2 3">H3SJ31-1</strain>
    </source>
</reference>
<keyword evidence="3" id="KW-1185">Reference proteome</keyword>
<dbReference type="GO" id="GO:0016740">
    <property type="term" value="F:transferase activity"/>
    <property type="evidence" value="ECO:0007669"/>
    <property type="project" value="UniProtKB-KW"/>
</dbReference>
<dbReference type="RefSeq" id="WP_275229295.1">
    <property type="nucleotide sequence ID" value="NZ_JARESE010000051.1"/>
</dbReference>
<evidence type="ECO:0000259" key="1">
    <source>
        <dbReference type="Pfam" id="PF04230"/>
    </source>
</evidence>
<gene>
    <name evidence="2" type="ORF">PYV00_15910</name>
</gene>
<evidence type="ECO:0000313" key="3">
    <source>
        <dbReference type="Proteomes" id="UP001216253"/>
    </source>
</evidence>
<sequence>MRLTLVADNATSPNWGCRATSFALREILSSRHEIVGTISRSLLSAPLTSRARLSPAAYEKLVRAFRRPRVARVPVLGPMAISAIDAVGTYHVPSHDVRTDAGLLWSLQSASPKARAIVSEIECCDAIVVNGEGEMIFSTPARETLLQTLAICVLAKRMGKSIFYVNAMVSKPTAGETNHETAKVASGVLARARVAVRDPRSADMASAFLPEIETCLVPDALFTWSRHFRDQAAAPYDQSRLRAWFDRTGQTLPTVTKRPYIVLSGSSHSAIDQQRAAQSYCGLAKALRGLGLPVLLVETCIGDVFLRSVAREMQLPILRVDTPIMAGAAIMAHARLFVSGRWHPGIMASLGGTPSVTMGSNSHKTLALQEILQYADPVEYSAFPDAADAEAITAAGKALLDEGEDRRLAIAARAADLASEVPQLLELIA</sequence>
<accession>A0ABT5WTI0</accession>